<protein>
    <submittedName>
        <fullName evidence="2">Uncharacterized protein</fullName>
    </submittedName>
</protein>
<keyword evidence="1" id="KW-1133">Transmembrane helix</keyword>
<proteinExistence type="predicted"/>
<evidence type="ECO:0000256" key="1">
    <source>
        <dbReference type="SAM" id="Phobius"/>
    </source>
</evidence>
<sequence>MARTRSRTATLGDRARYVGFLAPYVAFVAHVVRVGFELDQRRGAALACAVALGALPFWRAFCGRPVFAFYGLVLRRYRRKRGFAAFERVDDGSTASRCAKALRESAPMFTKELASFVNAVCVAGGHTNSSTSGDGREDARQPSEKMRDGGWSFIALHDATLDAPNRLAARCFPNTIRAMSALGGFNGKIWVLGPGAGGAESATSRVATGLADGYWRVHVVLARDAGLHGKSAGLKAGDETRALDLGSVHIVNDFHPRAFWNVSRDSGAVLLSFDVVRPENASCRAALVDARARLTQAFGAARSADDEASVVAYLWRTFSLTLLCNLS</sequence>
<dbReference type="InterPro" id="IPR027443">
    <property type="entry name" value="IPNS-like_sf"/>
</dbReference>
<accession>A0A7S0KK28</accession>
<keyword evidence="1" id="KW-0472">Membrane</keyword>
<organism evidence="2">
    <name type="scientific">Ostreococcus mediterraneus</name>
    <dbReference type="NCBI Taxonomy" id="1486918"/>
    <lineage>
        <taxon>Eukaryota</taxon>
        <taxon>Viridiplantae</taxon>
        <taxon>Chlorophyta</taxon>
        <taxon>Mamiellophyceae</taxon>
        <taxon>Mamiellales</taxon>
        <taxon>Bathycoccaceae</taxon>
        <taxon>Ostreococcus</taxon>
    </lineage>
</organism>
<name>A0A7S0KK28_9CHLO</name>
<dbReference type="AlphaFoldDB" id="A0A7S0KK28"/>
<dbReference type="Gene3D" id="2.60.120.330">
    <property type="entry name" value="B-lactam Antibiotic, Isopenicillin N Synthase, Chain"/>
    <property type="match status" value="1"/>
</dbReference>
<feature type="transmembrane region" description="Helical" evidence="1">
    <location>
        <begin position="15"/>
        <end position="32"/>
    </location>
</feature>
<gene>
    <name evidence="2" type="ORF">OMED0929_LOCUS4831</name>
</gene>
<reference evidence="2" key="1">
    <citation type="submission" date="2021-01" db="EMBL/GenBank/DDBJ databases">
        <authorList>
            <person name="Corre E."/>
            <person name="Pelletier E."/>
            <person name="Niang G."/>
            <person name="Scheremetjew M."/>
            <person name="Finn R."/>
            <person name="Kale V."/>
            <person name="Holt S."/>
            <person name="Cochrane G."/>
            <person name="Meng A."/>
            <person name="Brown T."/>
            <person name="Cohen L."/>
        </authorList>
    </citation>
    <scope>NUCLEOTIDE SEQUENCE</scope>
    <source>
        <strain evidence="2">Clade-D-RCC2572</strain>
    </source>
</reference>
<evidence type="ECO:0000313" key="2">
    <source>
        <dbReference type="EMBL" id="CAD8584278.1"/>
    </source>
</evidence>
<dbReference type="EMBL" id="HBEW01005739">
    <property type="protein sequence ID" value="CAD8584278.1"/>
    <property type="molecule type" value="Transcribed_RNA"/>
</dbReference>
<keyword evidence="1" id="KW-0812">Transmembrane</keyword>
<feature type="transmembrane region" description="Helical" evidence="1">
    <location>
        <begin position="44"/>
        <end position="73"/>
    </location>
</feature>